<sequence length="236" mass="27471">MKKLQVFIIPVLLVVILSCSKTPKERVLTMEDVFPAQKNTDSTFVFDLDTVKSFESLTSVFCSNYHSTKTRYFIKTSKNDIPFSIRQIIVCGKAVCGFIKFKNILFIDYFTDSLFYHNRIKYSFNKVNFEKMLRRQFFNNRNNPEFADTPYTSLVFLEFLGELNNSKTSLNNKIDTISKSYYNFIISFNKQNIDSLKKLYPLKVILNEGIPFVDDKGNSTNFYNPPPPPTPLEIIE</sequence>
<gene>
    <name evidence="1" type="ORF">F7018_04630</name>
</gene>
<organism evidence="1 2">
    <name type="scientific">Tenacibaculum aiptasiae</name>
    <dbReference type="NCBI Taxonomy" id="426481"/>
    <lineage>
        <taxon>Bacteria</taxon>
        <taxon>Pseudomonadati</taxon>
        <taxon>Bacteroidota</taxon>
        <taxon>Flavobacteriia</taxon>
        <taxon>Flavobacteriales</taxon>
        <taxon>Flavobacteriaceae</taxon>
        <taxon>Tenacibaculum</taxon>
    </lineage>
</organism>
<reference evidence="1 2" key="1">
    <citation type="submission" date="2019-09" db="EMBL/GenBank/DDBJ databases">
        <authorList>
            <person name="Cao W.R."/>
        </authorList>
    </citation>
    <scope>NUCLEOTIDE SEQUENCE [LARGE SCALE GENOMIC DNA]</scope>
    <source>
        <strain evidence="2">a4</strain>
    </source>
</reference>
<dbReference type="OrthoDB" id="1432793at2"/>
<dbReference type="PROSITE" id="PS51257">
    <property type="entry name" value="PROKAR_LIPOPROTEIN"/>
    <property type="match status" value="1"/>
</dbReference>
<dbReference type="Proteomes" id="UP000467305">
    <property type="component" value="Unassembled WGS sequence"/>
</dbReference>
<protein>
    <submittedName>
        <fullName evidence="1">Uncharacterized protein</fullName>
    </submittedName>
</protein>
<dbReference type="RefSeq" id="WP_150898844.1">
    <property type="nucleotide sequence ID" value="NZ_WAAU01000008.1"/>
</dbReference>
<accession>A0A7J5APQ5</accession>
<evidence type="ECO:0000313" key="2">
    <source>
        <dbReference type="Proteomes" id="UP000467305"/>
    </source>
</evidence>
<keyword evidence="2" id="KW-1185">Reference proteome</keyword>
<dbReference type="EMBL" id="WAAU01000008">
    <property type="protein sequence ID" value="KAB1159598.1"/>
    <property type="molecule type" value="Genomic_DNA"/>
</dbReference>
<comment type="caution">
    <text evidence="1">The sequence shown here is derived from an EMBL/GenBank/DDBJ whole genome shotgun (WGS) entry which is preliminary data.</text>
</comment>
<proteinExistence type="predicted"/>
<dbReference type="AlphaFoldDB" id="A0A7J5APQ5"/>
<name>A0A7J5APQ5_9FLAO</name>
<evidence type="ECO:0000313" key="1">
    <source>
        <dbReference type="EMBL" id="KAB1159598.1"/>
    </source>
</evidence>